<gene>
    <name evidence="2" type="ORF">FJT64_026363</name>
</gene>
<dbReference type="InterPro" id="IPR040676">
    <property type="entry name" value="DUF5641"/>
</dbReference>
<feature type="domain" description="DUF5641" evidence="1">
    <location>
        <begin position="195"/>
        <end position="252"/>
    </location>
</feature>
<name>A0A6A4WCB4_AMPAM</name>
<reference evidence="2 3" key="1">
    <citation type="submission" date="2019-07" db="EMBL/GenBank/DDBJ databases">
        <title>Draft genome assembly of a fouling barnacle, Amphibalanus amphitrite (Darwin, 1854): The first reference genome for Thecostraca.</title>
        <authorList>
            <person name="Kim W."/>
        </authorList>
    </citation>
    <scope>NUCLEOTIDE SEQUENCE [LARGE SCALE GENOMIC DNA]</scope>
    <source>
        <strain evidence="2">SNU_AA5</strain>
        <tissue evidence="2">Soma without cirri and trophi</tissue>
    </source>
</reference>
<comment type="caution">
    <text evidence="2">The sequence shown here is derived from an EMBL/GenBank/DDBJ whole genome shotgun (WGS) entry which is preliminary data.</text>
</comment>
<dbReference type="Pfam" id="PF18701">
    <property type="entry name" value="DUF5641"/>
    <property type="match status" value="1"/>
</dbReference>
<evidence type="ECO:0000313" key="3">
    <source>
        <dbReference type="Proteomes" id="UP000440578"/>
    </source>
</evidence>
<dbReference type="PANTHER" id="PTHR47331:SF5">
    <property type="entry name" value="RIBONUCLEASE H"/>
    <property type="match status" value="1"/>
</dbReference>
<sequence>MLVPVQLEHRDCPTSKEIVYALLDPQSDTCFVKDSVLQKMGVDGEEVALEVNTMTGKTVSKSQVIRGFTIRDLSGSQKIELPPTYSKEDIPAERQLIPRRETTAEWTHLREVSRELPEYRPEAEIGILIGVNCSKALKPLEVVTGGDDEPWAIRTSLGWSVVGYMGEAEETDGQEDSACLFISTEAGPKRIQHYAFRVDDIVLVVDDERPRSEWPLARVVATHPSGDHLVRKVRVLLGGSEYERPVHRLVLLLRRDCT</sequence>
<dbReference type="OrthoDB" id="10051210at2759"/>
<dbReference type="EMBL" id="VIIS01001175">
    <property type="protein sequence ID" value="KAF0301290.1"/>
    <property type="molecule type" value="Genomic_DNA"/>
</dbReference>
<evidence type="ECO:0000313" key="2">
    <source>
        <dbReference type="EMBL" id="KAF0301290.1"/>
    </source>
</evidence>
<dbReference type="PANTHER" id="PTHR47331">
    <property type="entry name" value="PHD-TYPE DOMAIN-CONTAINING PROTEIN"/>
    <property type="match status" value="1"/>
</dbReference>
<keyword evidence="3" id="KW-1185">Reference proteome</keyword>
<proteinExistence type="predicted"/>
<organism evidence="2 3">
    <name type="scientific">Amphibalanus amphitrite</name>
    <name type="common">Striped barnacle</name>
    <name type="synonym">Balanus amphitrite</name>
    <dbReference type="NCBI Taxonomy" id="1232801"/>
    <lineage>
        <taxon>Eukaryota</taxon>
        <taxon>Metazoa</taxon>
        <taxon>Ecdysozoa</taxon>
        <taxon>Arthropoda</taxon>
        <taxon>Crustacea</taxon>
        <taxon>Multicrustacea</taxon>
        <taxon>Cirripedia</taxon>
        <taxon>Thoracica</taxon>
        <taxon>Thoracicalcarea</taxon>
        <taxon>Balanomorpha</taxon>
        <taxon>Balanoidea</taxon>
        <taxon>Balanidae</taxon>
        <taxon>Amphibalaninae</taxon>
        <taxon>Amphibalanus</taxon>
    </lineage>
</organism>
<accession>A0A6A4WCB4</accession>
<protein>
    <recommendedName>
        <fullName evidence="1">DUF5641 domain-containing protein</fullName>
    </recommendedName>
</protein>
<evidence type="ECO:0000259" key="1">
    <source>
        <dbReference type="Pfam" id="PF18701"/>
    </source>
</evidence>
<dbReference type="AlphaFoldDB" id="A0A6A4WCB4"/>
<dbReference type="Proteomes" id="UP000440578">
    <property type="component" value="Unassembled WGS sequence"/>
</dbReference>